<keyword evidence="4 9" id="KW-0132">Cell division</keyword>
<evidence type="ECO:0000313" key="10">
    <source>
        <dbReference type="EMBL" id="KAJ8417611.1"/>
    </source>
</evidence>
<proteinExistence type="inferred from homology"/>
<keyword evidence="11" id="KW-1185">Reference proteome</keyword>
<keyword evidence="7 9" id="KW-0131">Cell cycle</keyword>
<organism evidence="10 11">
    <name type="scientific">Aldrovandia affinis</name>
    <dbReference type="NCBI Taxonomy" id="143900"/>
    <lineage>
        <taxon>Eukaryota</taxon>
        <taxon>Metazoa</taxon>
        <taxon>Chordata</taxon>
        <taxon>Craniata</taxon>
        <taxon>Vertebrata</taxon>
        <taxon>Euteleostomi</taxon>
        <taxon>Actinopterygii</taxon>
        <taxon>Neopterygii</taxon>
        <taxon>Teleostei</taxon>
        <taxon>Notacanthiformes</taxon>
        <taxon>Halosauridae</taxon>
        <taxon>Aldrovandia</taxon>
    </lineage>
</organism>
<dbReference type="Gene3D" id="6.10.140.520">
    <property type="match status" value="1"/>
</dbReference>
<comment type="caution">
    <text evidence="10">The sequence shown here is derived from an EMBL/GenBank/DDBJ whole genome shotgun (WGS) entry which is preliminary data.</text>
</comment>
<keyword evidence="8 9" id="KW-0137">Centromere</keyword>
<dbReference type="Gene3D" id="6.20.270.10">
    <property type="match status" value="1"/>
</dbReference>
<evidence type="ECO:0000256" key="5">
    <source>
        <dbReference type="ARBA" id="ARBA00022776"/>
    </source>
</evidence>
<evidence type="ECO:0000256" key="1">
    <source>
        <dbReference type="ARBA" id="ARBA00004629"/>
    </source>
</evidence>
<keyword evidence="6 9" id="KW-0995">Kinetochore</keyword>
<dbReference type="GO" id="GO:1990423">
    <property type="term" value="C:RZZ complex"/>
    <property type="evidence" value="ECO:0007669"/>
    <property type="project" value="UniProtKB-UniRule"/>
</dbReference>
<name>A0AAD7X1F5_9TELE</name>
<evidence type="ECO:0000313" key="11">
    <source>
        <dbReference type="Proteomes" id="UP001221898"/>
    </source>
</evidence>
<accession>A0AAD7X1F5</accession>
<evidence type="ECO:0000256" key="8">
    <source>
        <dbReference type="ARBA" id="ARBA00023328"/>
    </source>
</evidence>
<dbReference type="GO" id="GO:0007094">
    <property type="term" value="P:mitotic spindle assembly checkpoint signaling"/>
    <property type="evidence" value="ECO:0007669"/>
    <property type="project" value="UniProtKB-UniRule"/>
</dbReference>
<dbReference type="Proteomes" id="UP001221898">
    <property type="component" value="Unassembled WGS sequence"/>
</dbReference>
<dbReference type="PANTHER" id="PTHR15995">
    <property type="entry name" value="PROTEIN ZWILCH HOMOLOG"/>
    <property type="match status" value="1"/>
</dbReference>
<dbReference type="GO" id="GO:0051301">
    <property type="term" value="P:cell division"/>
    <property type="evidence" value="ECO:0007669"/>
    <property type="project" value="UniProtKB-UniRule"/>
</dbReference>
<comment type="subcellular location">
    <subcellularLocation>
        <location evidence="1 9">Chromosome</location>
        <location evidence="1 9">Centromere</location>
        <location evidence="1 9">Kinetochore</location>
    </subcellularLocation>
</comment>
<dbReference type="InterPro" id="IPR018630">
    <property type="entry name" value="Zwilch"/>
</dbReference>
<evidence type="ECO:0000256" key="3">
    <source>
        <dbReference type="ARBA" id="ARBA00022454"/>
    </source>
</evidence>
<dbReference type="Gene3D" id="1.20.58.730">
    <property type="match status" value="1"/>
</dbReference>
<dbReference type="Pfam" id="PF09817">
    <property type="entry name" value="Zwilch"/>
    <property type="match status" value="1"/>
</dbReference>
<comment type="subunit">
    <text evidence="9">Component of the RZZ complex.</text>
</comment>
<gene>
    <name evidence="10" type="ORF">AAFF_G00224540</name>
</gene>
<sequence>MVLFITSENDVKMRLGVIADANKFITFLLNCQGELKSPAEYEGDVQIHQIKDGVDIPLLNICSGNQPVSICEKFVPKLETELQAEDSLPDEAGCLTQEYMGPLGVTLMKARELLSWYTLHQNPSMSKGGCTQALPPLWVRCDMTDSEGTAWMGVETVRTGDKTTAVKFHSIQCKAPVVGKAPSITLKELKEMHKRRHHPSTMVTRGAALYNLFGSMVVENSIIESQSSVTLDFRWSNVESILQTPPLSSTATLNIKVANGDMRSPIYALFKELEFIQILAEGLRTGEAEWLDPLDTKPAVELTEALIHDLQSKTMVEENQSVEQNQSKTSKWTAESSLSVENSIFHTVRTERGDLDFVEQLWLRMMRSVTSYQDIVDCLKLVIQALKYGDIKPWIHRDSSSSLSKLIQQSYHQQMEPVSLTGLAPLQMLLEMGLDKMKKDYINYLIGQELATLNHLSYYLSTEVDLQEQVERLKKLHHLLDIVLTCSTFLGLAYEQLFHLTQSCLQYYLACPYDEDHKFQLQIRPAVISRFYQKEHPIAWSVEVSSGHGNREVKTSWQVSDRSPVDHVTFDSADFPLETTVEGESESEPAYFTTITSSSLVTFT</sequence>
<dbReference type="EMBL" id="JAINUG010000003">
    <property type="protein sequence ID" value="KAJ8417611.1"/>
    <property type="molecule type" value="Genomic_DNA"/>
</dbReference>
<comment type="similarity">
    <text evidence="2 9">Belongs to the ZWILCH family.</text>
</comment>
<evidence type="ECO:0000256" key="2">
    <source>
        <dbReference type="ARBA" id="ARBA00009062"/>
    </source>
</evidence>
<dbReference type="PANTHER" id="PTHR15995:SF1">
    <property type="entry name" value="PROTEIN ZWILCH HOMOLOG"/>
    <property type="match status" value="1"/>
</dbReference>
<evidence type="ECO:0000256" key="9">
    <source>
        <dbReference type="RuleBase" id="RU369076"/>
    </source>
</evidence>
<dbReference type="Gene3D" id="1.10.287.1880">
    <property type="match status" value="1"/>
</dbReference>
<keyword evidence="5 9" id="KW-0498">Mitosis</keyword>
<dbReference type="Gene3D" id="2.20.25.230">
    <property type="match status" value="1"/>
</dbReference>
<protein>
    <recommendedName>
        <fullName evidence="9">Protein zwilch</fullName>
    </recommendedName>
</protein>
<reference evidence="10" key="1">
    <citation type="journal article" date="2023" name="Science">
        <title>Genome structures resolve the early diversification of teleost fishes.</title>
        <authorList>
            <person name="Parey E."/>
            <person name="Louis A."/>
            <person name="Montfort J."/>
            <person name="Bouchez O."/>
            <person name="Roques C."/>
            <person name="Iampietro C."/>
            <person name="Lluch J."/>
            <person name="Castinel A."/>
            <person name="Donnadieu C."/>
            <person name="Desvignes T."/>
            <person name="Floi Bucao C."/>
            <person name="Jouanno E."/>
            <person name="Wen M."/>
            <person name="Mejri S."/>
            <person name="Dirks R."/>
            <person name="Jansen H."/>
            <person name="Henkel C."/>
            <person name="Chen W.J."/>
            <person name="Zahm M."/>
            <person name="Cabau C."/>
            <person name="Klopp C."/>
            <person name="Thompson A.W."/>
            <person name="Robinson-Rechavi M."/>
            <person name="Braasch I."/>
            <person name="Lecointre G."/>
            <person name="Bobe J."/>
            <person name="Postlethwait J.H."/>
            <person name="Berthelot C."/>
            <person name="Roest Crollius H."/>
            <person name="Guiguen Y."/>
        </authorList>
    </citation>
    <scope>NUCLEOTIDE SEQUENCE</scope>
    <source>
        <strain evidence="10">NC1722</strain>
    </source>
</reference>
<keyword evidence="3 9" id="KW-0158">Chromosome</keyword>
<comment type="function">
    <text evidence="9">Essential component of the mitotic checkpoint, which prevents cells from prematurely exiting mitosis. Required for the assembly of the dynein-dynactin and MAD1-MAD2 complexes onto kinetochores. Its function related to the spindle assembly machinery is proposed to depend on its association in the mitotic RZZ complex.</text>
</comment>
<evidence type="ECO:0000256" key="7">
    <source>
        <dbReference type="ARBA" id="ARBA00023306"/>
    </source>
</evidence>
<dbReference type="AlphaFoldDB" id="A0AAD7X1F5"/>
<evidence type="ECO:0000256" key="6">
    <source>
        <dbReference type="ARBA" id="ARBA00022838"/>
    </source>
</evidence>
<evidence type="ECO:0000256" key="4">
    <source>
        <dbReference type="ARBA" id="ARBA00022618"/>
    </source>
</evidence>
<dbReference type="GO" id="GO:0034501">
    <property type="term" value="P:protein localization to kinetochore"/>
    <property type="evidence" value="ECO:0007669"/>
    <property type="project" value="UniProtKB-UniRule"/>
</dbReference>